<dbReference type="EMBL" id="CACRXK020003517">
    <property type="protein sequence ID" value="CAB3999107.1"/>
    <property type="molecule type" value="Genomic_DNA"/>
</dbReference>
<evidence type="ECO:0000256" key="2">
    <source>
        <dbReference type="ARBA" id="ARBA00011891"/>
    </source>
</evidence>
<sequence>MHSSNRWDVQNNTWAMPEALRPLVLNFDFQRKGKTAYITTGFPGFVGAFTGFTPGEITITMNSRFSTAGGKIGLLEWIMGERDSHWTTFLVRNVLDSGVGFENAKEVLSNTKTLAPCYYILGGNSSGQGMVISRSRTKSLYPLSMPQGKSGWYLLQTNYDHWKNPLIIDDRRTPGNKCMEEMTQKNVGFEGIFNVLSTIPVLNKLTSYTAMMHVNTGEVISYRRYCRDPCFPW</sequence>
<dbReference type="AlphaFoldDB" id="A0A6S7H834"/>
<dbReference type="GO" id="GO:0005764">
    <property type="term" value="C:lysosome"/>
    <property type="evidence" value="ECO:0007669"/>
    <property type="project" value="UniProtKB-SubCell"/>
</dbReference>
<dbReference type="Proteomes" id="UP001152795">
    <property type="component" value="Unassembled WGS sequence"/>
</dbReference>
<evidence type="ECO:0000313" key="7">
    <source>
        <dbReference type="Proteomes" id="UP001152795"/>
    </source>
</evidence>
<evidence type="ECO:0000259" key="5">
    <source>
        <dbReference type="Pfam" id="PF02275"/>
    </source>
</evidence>
<feature type="domain" description="Choloylglycine hydrolase/NAAA C-terminal" evidence="5">
    <location>
        <begin position="10"/>
        <end position="163"/>
    </location>
</feature>
<dbReference type="Gene3D" id="3.60.60.10">
    <property type="entry name" value="Penicillin V Acylase, Chain A"/>
    <property type="match status" value="1"/>
</dbReference>
<dbReference type="PANTHER" id="PTHR28583">
    <property type="entry name" value="ACID AMIDASE"/>
    <property type="match status" value="1"/>
</dbReference>
<keyword evidence="4" id="KW-0458">Lysosome</keyword>
<evidence type="ECO:0000256" key="3">
    <source>
        <dbReference type="ARBA" id="ARBA00022801"/>
    </source>
</evidence>
<accession>A0A6S7H834</accession>
<dbReference type="OrthoDB" id="5273684at2759"/>
<dbReference type="InterPro" id="IPR029132">
    <property type="entry name" value="CBAH/NAAA_C"/>
</dbReference>
<gene>
    <name evidence="6" type="ORF">PACLA_8A068444</name>
</gene>
<dbReference type="Pfam" id="PF02275">
    <property type="entry name" value="CBAH"/>
    <property type="match status" value="1"/>
</dbReference>
<comment type="subcellular location">
    <subcellularLocation>
        <location evidence="1">Lysosome</location>
    </subcellularLocation>
</comment>
<dbReference type="EC" id="3.5.1.23" evidence="2"/>
<dbReference type="PANTHER" id="PTHR28583:SF1">
    <property type="entry name" value="ACID CERAMIDASE"/>
    <property type="match status" value="1"/>
</dbReference>
<dbReference type="GO" id="GO:0017040">
    <property type="term" value="F:N-acylsphingosine amidohydrolase activity"/>
    <property type="evidence" value="ECO:0007669"/>
    <property type="project" value="UniProtKB-EC"/>
</dbReference>
<keyword evidence="7" id="KW-1185">Reference proteome</keyword>
<keyword evidence="3" id="KW-0378">Hydrolase</keyword>
<proteinExistence type="predicted"/>
<reference evidence="6" key="1">
    <citation type="submission" date="2020-04" db="EMBL/GenBank/DDBJ databases">
        <authorList>
            <person name="Alioto T."/>
            <person name="Alioto T."/>
            <person name="Gomez Garrido J."/>
        </authorList>
    </citation>
    <scope>NUCLEOTIDE SEQUENCE</scope>
    <source>
        <strain evidence="6">A484AB</strain>
    </source>
</reference>
<organism evidence="6 7">
    <name type="scientific">Paramuricea clavata</name>
    <name type="common">Red gorgonian</name>
    <name type="synonym">Violescent sea-whip</name>
    <dbReference type="NCBI Taxonomy" id="317549"/>
    <lineage>
        <taxon>Eukaryota</taxon>
        <taxon>Metazoa</taxon>
        <taxon>Cnidaria</taxon>
        <taxon>Anthozoa</taxon>
        <taxon>Octocorallia</taxon>
        <taxon>Malacalcyonacea</taxon>
        <taxon>Plexauridae</taxon>
        <taxon>Paramuricea</taxon>
    </lineage>
</organism>
<evidence type="ECO:0000256" key="4">
    <source>
        <dbReference type="ARBA" id="ARBA00023228"/>
    </source>
</evidence>
<protein>
    <recommendedName>
        <fullName evidence="2">ceramidase</fullName>
        <ecNumber evidence="2">3.5.1.23</ecNumber>
    </recommendedName>
</protein>
<evidence type="ECO:0000256" key="1">
    <source>
        <dbReference type="ARBA" id="ARBA00004371"/>
    </source>
</evidence>
<evidence type="ECO:0000313" key="6">
    <source>
        <dbReference type="EMBL" id="CAB3999107.1"/>
    </source>
</evidence>
<name>A0A6S7H834_PARCT</name>
<comment type="caution">
    <text evidence="6">The sequence shown here is derived from an EMBL/GenBank/DDBJ whole genome shotgun (WGS) entry which is preliminary data.</text>
</comment>